<dbReference type="InterPro" id="IPR029447">
    <property type="entry name" value="DUF4439"/>
</dbReference>
<dbReference type="RefSeq" id="WP_345458227.1">
    <property type="nucleotide sequence ID" value="NZ_BAABKG010000002.1"/>
</dbReference>
<keyword evidence="3" id="KW-1185">Reference proteome</keyword>
<gene>
    <name evidence="2" type="ORF">GCM10023340_22120</name>
</gene>
<proteinExistence type="predicted"/>
<reference evidence="3" key="1">
    <citation type="journal article" date="2019" name="Int. J. Syst. Evol. Microbiol.">
        <title>The Global Catalogue of Microorganisms (GCM) 10K type strain sequencing project: providing services to taxonomists for standard genome sequencing and annotation.</title>
        <authorList>
            <consortium name="The Broad Institute Genomics Platform"/>
            <consortium name="The Broad Institute Genome Sequencing Center for Infectious Disease"/>
            <person name="Wu L."/>
            <person name="Ma J."/>
        </authorList>
    </citation>
    <scope>NUCLEOTIDE SEQUENCE [LARGE SCALE GENOMIC DNA]</scope>
    <source>
        <strain evidence="3">JCM 18459</strain>
    </source>
</reference>
<evidence type="ECO:0000313" key="3">
    <source>
        <dbReference type="Proteomes" id="UP001500221"/>
    </source>
</evidence>
<name>A0ABP9PPX6_9ACTN</name>
<dbReference type="SUPFAM" id="SSF47240">
    <property type="entry name" value="Ferritin-like"/>
    <property type="match status" value="1"/>
</dbReference>
<protein>
    <recommendedName>
        <fullName evidence="1">DUF4439 domain-containing protein</fullName>
    </recommendedName>
</protein>
<dbReference type="EMBL" id="BAABKG010000002">
    <property type="protein sequence ID" value="GAA5148351.1"/>
    <property type="molecule type" value="Genomic_DNA"/>
</dbReference>
<dbReference type="Pfam" id="PF14530">
    <property type="entry name" value="DUF4439"/>
    <property type="match status" value="1"/>
</dbReference>
<evidence type="ECO:0000259" key="1">
    <source>
        <dbReference type="Pfam" id="PF14530"/>
    </source>
</evidence>
<accession>A0ABP9PPX6</accession>
<dbReference type="InterPro" id="IPR012347">
    <property type="entry name" value="Ferritin-like"/>
</dbReference>
<evidence type="ECO:0000313" key="2">
    <source>
        <dbReference type="EMBL" id="GAA5148351.1"/>
    </source>
</evidence>
<feature type="domain" description="DUF4439" evidence="1">
    <location>
        <begin position="6"/>
        <end position="140"/>
    </location>
</feature>
<dbReference type="Gene3D" id="1.20.1260.10">
    <property type="match status" value="1"/>
</dbReference>
<dbReference type="Proteomes" id="UP001500221">
    <property type="component" value="Unassembled WGS sequence"/>
</dbReference>
<organism evidence="2 3">
    <name type="scientific">Nocardioides marinquilinus</name>
    <dbReference type="NCBI Taxonomy" id="1210400"/>
    <lineage>
        <taxon>Bacteria</taxon>
        <taxon>Bacillati</taxon>
        <taxon>Actinomycetota</taxon>
        <taxon>Actinomycetes</taxon>
        <taxon>Propionibacteriales</taxon>
        <taxon>Nocardioidaceae</taxon>
        <taxon>Nocardioides</taxon>
    </lineage>
</organism>
<dbReference type="CDD" id="cd00657">
    <property type="entry name" value="Ferritin_like"/>
    <property type="match status" value="1"/>
</dbReference>
<dbReference type="InterPro" id="IPR009078">
    <property type="entry name" value="Ferritin-like_SF"/>
</dbReference>
<sequence length="141" mass="15015">MSYRDALQTALAAEHAAVWVLGYLGAQTSASAEPTLYGLLQEAYSVHRDRRDLLEALVRDDGGDPVAAAPAYDVTDVDAAADPVRAVRSRALRLERDCGAAYGFVVANAPGERRGAALEALLDSALRELAFGGSPRRYPGR</sequence>
<comment type="caution">
    <text evidence="2">The sequence shown here is derived from an EMBL/GenBank/DDBJ whole genome shotgun (WGS) entry which is preliminary data.</text>
</comment>